<organism evidence="3 4">
    <name type="scientific">Tegillarca granosa</name>
    <name type="common">Malaysian cockle</name>
    <name type="synonym">Anadara granosa</name>
    <dbReference type="NCBI Taxonomy" id="220873"/>
    <lineage>
        <taxon>Eukaryota</taxon>
        <taxon>Metazoa</taxon>
        <taxon>Spiralia</taxon>
        <taxon>Lophotrochozoa</taxon>
        <taxon>Mollusca</taxon>
        <taxon>Bivalvia</taxon>
        <taxon>Autobranchia</taxon>
        <taxon>Pteriomorphia</taxon>
        <taxon>Arcoida</taxon>
        <taxon>Arcoidea</taxon>
        <taxon>Arcidae</taxon>
        <taxon>Tegillarca</taxon>
    </lineage>
</organism>
<name>A0ABQ9E8S2_TEGGR</name>
<keyword evidence="2" id="KW-1133">Transmembrane helix</keyword>
<accession>A0ABQ9E8S2</accession>
<keyword evidence="4" id="KW-1185">Reference proteome</keyword>
<sequence length="290" mass="32938">MSKMMSSEVEEPVPSEEQQSSQKETEQHEEKQDDTATTEPVQQISEKMDKPKENSELPPEIQDNEEQSKQVTDSDGENKIKEDEKNTEKTETQEKQDNKESSGSRVNTPVERSASRGSETDRKGTEDSASARPKSSGSGEVILTGKGKRKKKAKLSADAHMVTFTVTISMAVPTRLFIILNGEDFKFLFSMMYDKSRLFKKNLHPNYDFLEVGGGVRSVCIYQITSSPPTSRRSPVSKSGMSQIHNILLIIFIIFFHIWTESSISLYLYLFSFITFRFFHIYPSLTFIES</sequence>
<keyword evidence="2" id="KW-0812">Transmembrane</keyword>
<feature type="compositionally biased region" description="Basic and acidic residues" evidence="1">
    <location>
        <begin position="23"/>
        <end position="34"/>
    </location>
</feature>
<dbReference type="Proteomes" id="UP001217089">
    <property type="component" value="Unassembled WGS sequence"/>
</dbReference>
<gene>
    <name evidence="3" type="ORF">KUTeg_020720</name>
</gene>
<evidence type="ECO:0000313" key="3">
    <source>
        <dbReference type="EMBL" id="KAJ8301733.1"/>
    </source>
</evidence>
<feature type="compositionally biased region" description="Basic and acidic residues" evidence="1">
    <location>
        <begin position="46"/>
        <end position="55"/>
    </location>
</feature>
<evidence type="ECO:0000256" key="1">
    <source>
        <dbReference type="SAM" id="MobiDB-lite"/>
    </source>
</evidence>
<evidence type="ECO:0000313" key="4">
    <source>
        <dbReference type="Proteomes" id="UP001217089"/>
    </source>
</evidence>
<comment type="caution">
    <text evidence="3">The sequence shown here is derived from an EMBL/GenBank/DDBJ whole genome shotgun (WGS) entry which is preliminary data.</text>
</comment>
<evidence type="ECO:0000256" key="2">
    <source>
        <dbReference type="SAM" id="Phobius"/>
    </source>
</evidence>
<dbReference type="EMBL" id="JARBDR010000918">
    <property type="protein sequence ID" value="KAJ8301733.1"/>
    <property type="molecule type" value="Genomic_DNA"/>
</dbReference>
<proteinExistence type="predicted"/>
<keyword evidence="2" id="KW-0472">Membrane</keyword>
<feature type="transmembrane region" description="Helical" evidence="2">
    <location>
        <begin position="159"/>
        <end position="180"/>
    </location>
</feature>
<feature type="region of interest" description="Disordered" evidence="1">
    <location>
        <begin position="1"/>
        <end position="150"/>
    </location>
</feature>
<reference evidence="3 4" key="1">
    <citation type="submission" date="2022-12" db="EMBL/GenBank/DDBJ databases">
        <title>Chromosome-level genome of Tegillarca granosa.</title>
        <authorList>
            <person name="Kim J."/>
        </authorList>
    </citation>
    <scope>NUCLEOTIDE SEQUENCE [LARGE SCALE GENOMIC DNA]</scope>
    <source>
        <strain evidence="3">Teg-2019</strain>
        <tissue evidence="3">Adductor muscle</tissue>
    </source>
</reference>
<feature type="transmembrane region" description="Helical" evidence="2">
    <location>
        <begin position="240"/>
        <end position="259"/>
    </location>
</feature>
<feature type="compositionally biased region" description="Basic and acidic residues" evidence="1">
    <location>
        <begin position="76"/>
        <end position="102"/>
    </location>
</feature>
<feature type="transmembrane region" description="Helical" evidence="2">
    <location>
        <begin position="266"/>
        <end position="285"/>
    </location>
</feature>
<protein>
    <submittedName>
        <fullName evidence="3">Uncharacterized protein</fullName>
    </submittedName>
</protein>